<reference evidence="1 2" key="1">
    <citation type="submission" date="2017-10" db="EMBL/GenBank/DDBJ databases">
        <title>Draft genome of two endophytic bacteria isolated from 'guarana' Paullinia cupana (Mart.) Ducke.</title>
        <authorList>
            <person name="Siqueira K.A."/>
            <person name="Liotti R.G."/>
            <person name="Mendes T.A."/>
            <person name="Soares M.A."/>
        </authorList>
    </citation>
    <scope>NUCLEOTIDE SEQUENCE [LARGE SCALE GENOMIC DNA]</scope>
    <source>
        <strain evidence="1 2">342</strain>
    </source>
</reference>
<comment type="caution">
    <text evidence="1">The sequence shown here is derived from an EMBL/GenBank/DDBJ whole genome shotgun (WGS) entry which is preliminary data.</text>
</comment>
<dbReference type="Proteomes" id="UP000239181">
    <property type="component" value="Unassembled WGS sequence"/>
</dbReference>
<dbReference type="EMBL" id="PDET01000002">
    <property type="protein sequence ID" value="PRD17020.1"/>
    <property type="molecule type" value="Genomic_DNA"/>
</dbReference>
<proteinExistence type="predicted"/>
<dbReference type="InterPro" id="IPR013321">
    <property type="entry name" value="Arc_rbn_hlx_hlx"/>
</dbReference>
<protein>
    <recommendedName>
        <fullName evidence="3">Arc-like DNA binding domain-containing protein</fullName>
    </recommendedName>
</protein>
<dbReference type="AlphaFoldDB" id="A0A2S9IGW4"/>
<dbReference type="Gene3D" id="1.10.1220.10">
    <property type="entry name" value="Met repressor-like"/>
    <property type="match status" value="1"/>
</dbReference>
<organism evidence="1 2">
    <name type="scientific">Pantoea coffeiphila</name>
    <dbReference type="NCBI Taxonomy" id="1465635"/>
    <lineage>
        <taxon>Bacteria</taxon>
        <taxon>Pseudomonadati</taxon>
        <taxon>Pseudomonadota</taxon>
        <taxon>Gammaproteobacteria</taxon>
        <taxon>Enterobacterales</taxon>
        <taxon>Erwiniaceae</taxon>
        <taxon>Pantoea</taxon>
    </lineage>
</organism>
<keyword evidence="2" id="KW-1185">Reference proteome</keyword>
<evidence type="ECO:0000313" key="2">
    <source>
        <dbReference type="Proteomes" id="UP000239181"/>
    </source>
</evidence>
<name>A0A2S9IGW4_9GAMM</name>
<accession>A0A2S9IGW4</accession>
<dbReference type="GO" id="GO:0006355">
    <property type="term" value="P:regulation of DNA-templated transcription"/>
    <property type="evidence" value="ECO:0007669"/>
    <property type="project" value="InterPro"/>
</dbReference>
<gene>
    <name evidence="1" type="ORF">CQW29_05040</name>
</gene>
<evidence type="ECO:0008006" key="3">
    <source>
        <dbReference type="Google" id="ProtNLM"/>
    </source>
</evidence>
<sequence length="82" mass="9148">MTETVSLTLKIDPVLKETLKAIALENQTSVSQEVTRRLLITLEGAKEPEVDNQDTAEELSEQLSAAELKQVRALLKKSKKKK</sequence>
<dbReference type="GO" id="GO:0043565">
    <property type="term" value="F:sequence-specific DNA binding"/>
    <property type="evidence" value="ECO:0007669"/>
    <property type="project" value="UniProtKB-ARBA"/>
</dbReference>
<dbReference type="RefSeq" id="WP_105591602.1">
    <property type="nucleotide sequence ID" value="NZ_JAFBFW010000007.1"/>
</dbReference>
<dbReference type="OrthoDB" id="6548436at2"/>
<evidence type="ECO:0000313" key="1">
    <source>
        <dbReference type="EMBL" id="PRD17020.1"/>
    </source>
</evidence>